<dbReference type="Proteomes" id="UP000015103">
    <property type="component" value="Unassembled WGS sequence"/>
</dbReference>
<evidence type="ECO:0000313" key="1">
    <source>
        <dbReference type="EnsemblMetazoa" id="RPRC003035-PA"/>
    </source>
</evidence>
<accession>A0A0G2KBG4</accession>
<keyword evidence="2" id="KW-1185">Reference proteome</keyword>
<evidence type="ECO:0000313" key="2">
    <source>
        <dbReference type="Proteomes" id="UP000015103"/>
    </source>
</evidence>
<name>A0A0G2KBG4_RHOPR</name>
<organism evidence="1 2">
    <name type="scientific">Rhodnius prolixus</name>
    <name type="common">Triatomid bug</name>
    <dbReference type="NCBI Taxonomy" id="13249"/>
    <lineage>
        <taxon>Eukaryota</taxon>
        <taxon>Metazoa</taxon>
        <taxon>Ecdysozoa</taxon>
        <taxon>Arthropoda</taxon>
        <taxon>Hexapoda</taxon>
        <taxon>Insecta</taxon>
        <taxon>Pterygota</taxon>
        <taxon>Neoptera</taxon>
        <taxon>Paraneoptera</taxon>
        <taxon>Hemiptera</taxon>
        <taxon>Heteroptera</taxon>
        <taxon>Panheteroptera</taxon>
        <taxon>Cimicomorpha</taxon>
        <taxon>Reduviidae</taxon>
        <taxon>Triatominae</taxon>
        <taxon>Rhodnius</taxon>
    </lineage>
</organism>
<dbReference type="EMBL" id="ACPB03012254">
    <property type="status" value="NOT_ANNOTATED_CDS"/>
    <property type="molecule type" value="Genomic_DNA"/>
</dbReference>
<dbReference type="VEuPathDB" id="VectorBase:RPRC003035"/>
<dbReference type="EMBL" id="ACPB03012253">
    <property type="status" value="NOT_ANNOTATED_CDS"/>
    <property type="molecule type" value="Genomic_DNA"/>
</dbReference>
<protein>
    <submittedName>
        <fullName evidence="1">Uncharacterized protein</fullName>
    </submittedName>
</protein>
<dbReference type="EnsemblMetazoa" id="RPRC003035-RA">
    <property type="protein sequence ID" value="RPRC003035-PA"/>
    <property type="gene ID" value="RPRC003035"/>
</dbReference>
<sequence>MLLKKLWKG</sequence>
<reference evidence="1" key="1">
    <citation type="submission" date="2015-06" db="UniProtKB">
        <authorList>
            <consortium name="EnsemblMetazoa"/>
        </authorList>
    </citation>
    <scope>IDENTIFICATION</scope>
</reference>
<proteinExistence type="predicted"/>
<dbReference type="InParanoid" id="A0A0G2KBG4"/>